<keyword evidence="4" id="KW-1185">Reference proteome</keyword>
<proteinExistence type="predicted"/>
<organism evidence="3 4">
    <name type="scientific">Streptomyces kronopolitis</name>
    <dbReference type="NCBI Taxonomy" id="1612435"/>
    <lineage>
        <taxon>Bacteria</taxon>
        <taxon>Bacillati</taxon>
        <taxon>Actinomycetota</taxon>
        <taxon>Actinomycetes</taxon>
        <taxon>Kitasatosporales</taxon>
        <taxon>Streptomycetaceae</taxon>
        <taxon>Streptomyces</taxon>
    </lineage>
</organism>
<keyword evidence="2" id="KW-1133">Transmembrane helix</keyword>
<evidence type="ECO:0000313" key="4">
    <source>
        <dbReference type="Proteomes" id="UP000600080"/>
    </source>
</evidence>
<feature type="region of interest" description="Disordered" evidence="1">
    <location>
        <begin position="213"/>
        <end position="243"/>
    </location>
</feature>
<keyword evidence="2" id="KW-0812">Transmembrane</keyword>
<keyword evidence="2" id="KW-0472">Membrane</keyword>
<evidence type="ECO:0000313" key="3">
    <source>
        <dbReference type="EMBL" id="GGN51202.1"/>
    </source>
</evidence>
<dbReference type="EMBL" id="BMND01000018">
    <property type="protein sequence ID" value="GGN51202.1"/>
    <property type="molecule type" value="Genomic_DNA"/>
</dbReference>
<accession>A0ABQ2JPM5</accession>
<reference evidence="4" key="1">
    <citation type="journal article" date="2019" name="Int. J. Syst. Evol. Microbiol.">
        <title>The Global Catalogue of Microorganisms (GCM) 10K type strain sequencing project: providing services to taxonomists for standard genome sequencing and annotation.</title>
        <authorList>
            <consortium name="The Broad Institute Genomics Platform"/>
            <consortium name="The Broad Institute Genome Sequencing Center for Infectious Disease"/>
            <person name="Wu L."/>
            <person name="Ma J."/>
        </authorList>
    </citation>
    <scope>NUCLEOTIDE SEQUENCE [LARGE SCALE GENOMIC DNA]</scope>
    <source>
        <strain evidence="4">CGMCC 4.7323</strain>
    </source>
</reference>
<dbReference type="Proteomes" id="UP000600080">
    <property type="component" value="Unassembled WGS sequence"/>
</dbReference>
<evidence type="ECO:0008006" key="5">
    <source>
        <dbReference type="Google" id="ProtNLM"/>
    </source>
</evidence>
<feature type="transmembrane region" description="Helical" evidence="2">
    <location>
        <begin position="29"/>
        <end position="49"/>
    </location>
</feature>
<name>A0ABQ2JPM5_9ACTN</name>
<protein>
    <recommendedName>
        <fullName evidence="5">DUF4760 domain-containing protein</fullName>
    </recommendedName>
</protein>
<comment type="caution">
    <text evidence="3">The sequence shown here is derived from an EMBL/GenBank/DDBJ whole genome shotgun (WGS) entry which is preliminary data.</text>
</comment>
<sequence>MAASVFVAAVIGWGVGSLTYNISKAGGQVQYAAAGAAAGAVVMVGALLLRKTSLASATVSHPLGDLTFVVARDKAEVAWQIFHEAARRVVAQPLKAEEGHLREALTSIYAWIQFSAELLRTEGPAKTAKPGARSVEHLWYEMYNGPVRSFQGYWHRALTEFEKTHPEVPESSWERDAEWRYELRELQRSLRPYLEGLAELAGVSEVERFLGASPQALPTPGSSHGNVPGARYARPTDAAGDPA</sequence>
<gene>
    <name evidence="3" type="ORF">GCM10012285_41050</name>
</gene>
<evidence type="ECO:0000256" key="1">
    <source>
        <dbReference type="SAM" id="MobiDB-lite"/>
    </source>
</evidence>
<evidence type="ECO:0000256" key="2">
    <source>
        <dbReference type="SAM" id="Phobius"/>
    </source>
</evidence>